<accession>A0A8J4RIN0</accession>
<keyword evidence="3" id="KW-1185">Reference proteome</keyword>
<dbReference type="GO" id="GO:0005544">
    <property type="term" value="F:calcium-dependent phospholipid binding"/>
    <property type="evidence" value="ECO:0007669"/>
    <property type="project" value="InterPro"/>
</dbReference>
<dbReference type="Pfam" id="PF07002">
    <property type="entry name" value="Copine"/>
    <property type="match status" value="1"/>
</dbReference>
<dbReference type="InterPro" id="IPR045052">
    <property type="entry name" value="Copine"/>
</dbReference>
<gene>
    <name evidence="2" type="ORF">CMV_010734</name>
</gene>
<dbReference type="PANTHER" id="PTHR10857:SF120">
    <property type="entry name" value="PROTEIN BONZAI 3"/>
    <property type="match status" value="1"/>
</dbReference>
<dbReference type="AlphaFoldDB" id="A0A8J4RIN0"/>
<evidence type="ECO:0000259" key="1">
    <source>
        <dbReference type="Pfam" id="PF07002"/>
    </source>
</evidence>
<dbReference type="InterPro" id="IPR010734">
    <property type="entry name" value="Copine_C"/>
</dbReference>
<dbReference type="GO" id="GO:0071277">
    <property type="term" value="P:cellular response to calcium ion"/>
    <property type="evidence" value="ECO:0007669"/>
    <property type="project" value="TreeGrafter"/>
</dbReference>
<protein>
    <recommendedName>
        <fullName evidence="1">Copine C-terminal domain-containing protein</fullName>
    </recommendedName>
</protein>
<reference evidence="2" key="1">
    <citation type="submission" date="2020-03" db="EMBL/GenBank/DDBJ databases">
        <title>Castanea mollissima Vanexum genome sequencing.</title>
        <authorList>
            <person name="Staton M."/>
        </authorList>
    </citation>
    <scope>NUCLEOTIDE SEQUENCE</scope>
    <source>
        <tissue evidence="2">Leaf</tissue>
    </source>
</reference>
<proteinExistence type="predicted"/>
<feature type="domain" description="Copine C-terminal" evidence="1">
    <location>
        <begin position="3"/>
        <end position="71"/>
    </location>
</feature>
<dbReference type="PANTHER" id="PTHR10857">
    <property type="entry name" value="COPINE"/>
    <property type="match status" value="1"/>
</dbReference>
<sequence>MLSLKDGVLTDLQETNDALVRASDLQLSILIVGVGGGDFTQMEVLNADDGRRLESSTGRVATHDIVQFVPM</sequence>
<evidence type="ECO:0000313" key="2">
    <source>
        <dbReference type="EMBL" id="KAF3965041.1"/>
    </source>
</evidence>
<name>A0A8J4RIN0_9ROSI</name>
<organism evidence="2 3">
    <name type="scientific">Castanea mollissima</name>
    <name type="common">Chinese chestnut</name>
    <dbReference type="NCBI Taxonomy" id="60419"/>
    <lineage>
        <taxon>Eukaryota</taxon>
        <taxon>Viridiplantae</taxon>
        <taxon>Streptophyta</taxon>
        <taxon>Embryophyta</taxon>
        <taxon>Tracheophyta</taxon>
        <taxon>Spermatophyta</taxon>
        <taxon>Magnoliopsida</taxon>
        <taxon>eudicotyledons</taxon>
        <taxon>Gunneridae</taxon>
        <taxon>Pentapetalae</taxon>
        <taxon>rosids</taxon>
        <taxon>fabids</taxon>
        <taxon>Fagales</taxon>
        <taxon>Fagaceae</taxon>
        <taxon>Castanea</taxon>
    </lineage>
</organism>
<dbReference type="OrthoDB" id="5855668at2759"/>
<dbReference type="EMBL" id="JRKL02001266">
    <property type="protein sequence ID" value="KAF3965041.1"/>
    <property type="molecule type" value="Genomic_DNA"/>
</dbReference>
<dbReference type="GO" id="GO:0005886">
    <property type="term" value="C:plasma membrane"/>
    <property type="evidence" value="ECO:0007669"/>
    <property type="project" value="TreeGrafter"/>
</dbReference>
<evidence type="ECO:0000313" key="3">
    <source>
        <dbReference type="Proteomes" id="UP000737018"/>
    </source>
</evidence>
<comment type="caution">
    <text evidence="2">The sequence shown here is derived from an EMBL/GenBank/DDBJ whole genome shotgun (WGS) entry which is preliminary data.</text>
</comment>
<dbReference type="Proteomes" id="UP000737018">
    <property type="component" value="Unassembled WGS sequence"/>
</dbReference>